<organism evidence="2">
    <name type="scientific">Alexandrium catenella</name>
    <name type="common">Red tide dinoflagellate</name>
    <name type="synonym">Gonyaulax catenella</name>
    <dbReference type="NCBI Taxonomy" id="2925"/>
    <lineage>
        <taxon>Eukaryota</taxon>
        <taxon>Sar</taxon>
        <taxon>Alveolata</taxon>
        <taxon>Dinophyceae</taxon>
        <taxon>Gonyaulacales</taxon>
        <taxon>Pyrocystaceae</taxon>
        <taxon>Alexandrium</taxon>
    </lineage>
</organism>
<sequence>MSWGRPIDLIVVPPSAVGQDGAVATKNVTIGKRSQVADLRKAIAEAVGKLAYTDLVLYFQNESGPYSNRLRVLSDDFTLKENGVAAGATIVCQTAVMEKMKSKGAESLYYMWSQTQPAIAEDQRVQPDGDPKKLGQDKQEAVEGVVPLRKIANYSWVDDSRKLVKIYITSDEDPLALAAAGSEKDSHVEAEFKQQSLKITVKGKSATHVLEVEELEHGIVPDECKVKVSAGKKISVTLRKAKDDQFWHTLLLRK</sequence>
<dbReference type="Gene3D" id="2.60.40.790">
    <property type="match status" value="1"/>
</dbReference>
<dbReference type="SUPFAM" id="SSF49764">
    <property type="entry name" value="HSP20-like chaperones"/>
    <property type="match status" value="1"/>
</dbReference>
<gene>
    <name evidence="2" type="ORF">ACAT0790_LOCUS20394</name>
</gene>
<protein>
    <recommendedName>
        <fullName evidence="1">CS domain-containing protein</fullName>
    </recommendedName>
</protein>
<name>A0A7S1MBQ9_ALECA</name>
<reference evidence="2" key="1">
    <citation type="submission" date="2021-01" db="EMBL/GenBank/DDBJ databases">
        <authorList>
            <person name="Corre E."/>
            <person name="Pelletier E."/>
            <person name="Niang G."/>
            <person name="Scheremetjew M."/>
            <person name="Finn R."/>
            <person name="Kale V."/>
            <person name="Holt S."/>
            <person name="Cochrane G."/>
            <person name="Meng A."/>
            <person name="Brown T."/>
            <person name="Cohen L."/>
        </authorList>
    </citation>
    <scope>NUCLEOTIDE SEQUENCE</scope>
    <source>
        <strain evidence="2">OF101</strain>
    </source>
</reference>
<dbReference type="InterPro" id="IPR008978">
    <property type="entry name" value="HSP20-like_chaperone"/>
</dbReference>
<dbReference type="EMBL" id="HBGE01033725">
    <property type="protein sequence ID" value="CAD9127363.1"/>
    <property type="molecule type" value="Transcribed_RNA"/>
</dbReference>
<dbReference type="PROSITE" id="PS51203">
    <property type="entry name" value="CS"/>
    <property type="match status" value="1"/>
</dbReference>
<evidence type="ECO:0000259" key="1">
    <source>
        <dbReference type="PROSITE" id="PS51203"/>
    </source>
</evidence>
<dbReference type="InterPro" id="IPR007052">
    <property type="entry name" value="CS_dom"/>
</dbReference>
<accession>A0A7S1MBQ9</accession>
<feature type="domain" description="CS" evidence="1">
    <location>
        <begin position="149"/>
        <end position="251"/>
    </location>
</feature>
<dbReference type="Pfam" id="PF04969">
    <property type="entry name" value="CS"/>
    <property type="match status" value="1"/>
</dbReference>
<dbReference type="AlphaFoldDB" id="A0A7S1MBQ9"/>
<evidence type="ECO:0000313" key="2">
    <source>
        <dbReference type="EMBL" id="CAD9127363.1"/>
    </source>
</evidence>
<proteinExistence type="predicted"/>